<dbReference type="EMBL" id="FN649760">
    <property type="protein sequence ID" value="CBJ28558.1"/>
    <property type="molecule type" value="Genomic_DNA"/>
</dbReference>
<feature type="domain" description="NADP-dependent oxidoreductase" evidence="2">
    <location>
        <begin position="12"/>
        <end position="286"/>
    </location>
</feature>
<reference evidence="3 4" key="1">
    <citation type="journal article" date="2010" name="Nature">
        <title>The Ectocarpus genome and the independent evolution of multicellularity in brown algae.</title>
        <authorList>
            <person name="Cock J.M."/>
            <person name="Sterck L."/>
            <person name="Rouze P."/>
            <person name="Scornet D."/>
            <person name="Allen A.E."/>
            <person name="Amoutzias G."/>
            <person name="Anthouard V."/>
            <person name="Artiguenave F."/>
            <person name="Aury J.M."/>
            <person name="Badger J.H."/>
            <person name="Beszteri B."/>
            <person name="Billiau K."/>
            <person name="Bonnet E."/>
            <person name="Bothwell J.H."/>
            <person name="Bowler C."/>
            <person name="Boyen C."/>
            <person name="Brownlee C."/>
            <person name="Carrano C.J."/>
            <person name="Charrier B."/>
            <person name="Cho G.Y."/>
            <person name="Coelho S.M."/>
            <person name="Collen J."/>
            <person name="Corre E."/>
            <person name="Da Silva C."/>
            <person name="Delage L."/>
            <person name="Delaroque N."/>
            <person name="Dittami S.M."/>
            <person name="Doulbeau S."/>
            <person name="Elias M."/>
            <person name="Farnham G."/>
            <person name="Gachon C.M."/>
            <person name="Gschloessl B."/>
            <person name="Heesch S."/>
            <person name="Jabbari K."/>
            <person name="Jubin C."/>
            <person name="Kawai H."/>
            <person name="Kimura K."/>
            <person name="Kloareg B."/>
            <person name="Kupper F.C."/>
            <person name="Lang D."/>
            <person name="Le Bail A."/>
            <person name="Leblanc C."/>
            <person name="Lerouge P."/>
            <person name="Lohr M."/>
            <person name="Lopez P.J."/>
            <person name="Martens C."/>
            <person name="Maumus F."/>
            <person name="Michel G."/>
            <person name="Miranda-Saavedra D."/>
            <person name="Morales J."/>
            <person name="Moreau H."/>
            <person name="Motomura T."/>
            <person name="Nagasato C."/>
            <person name="Napoli C.A."/>
            <person name="Nelson D.R."/>
            <person name="Nyvall-Collen P."/>
            <person name="Peters A.F."/>
            <person name="Pommier C."/>
            <person name="Potin P."/>
            <person name="Poulain J."/>
            <person name="Quesneville H."/>
            <person name="Read B."/>
            <person name="Rensing S.A."/>
            <person name="Ritter A."/>
            <person name="Rousvoal S."/>
            <person name="Samanta M."/>
            <person name="Samson G."/>
            <person name="Schroeder D.C."/>
            <person name="Segurens B."/>
            <person name="Strittmatter M."/>
            <person name="Tonon T."/>
            <person name="Tregear J.W."/>
            <person name="Valentin K."/>
            <person name="von Dassow P."/>
            <person name="Yamagishi T."/>
            <person name="Van de Peer Y."/>
            <person name="Wincker P."/>
        </authorList>
    </citation>
    <scope>NUCLEOTIDE SEQUENCE [LARGE SCALE GENOMIC DNA]</scope>
    <source>
        <strain evidence="4">Ec32 / CCAP1310/4</strain>
    </source>
</reference>
<evidence type="ECO:0000313" key="3">
    <source>
        <dbReference type="EMBL" id="CBJ28558.1"/>
    </source>
</evidence>
<dbReference type="Gene3D" id="3.20.20.100">
    <property type="entry name" value="NADP-dependent oxidoreductase domain"/>
    <property type="match status" value="1"/>
</dbReference>
<dbReference type="InterPro" id="IPR050523">
    <property type="entry name" value="AKR_Detox_Biosynth"/>
</dbReference>
<dbReference type="SUPFAM" id="SSF51430">
    <property type="entry name" value="NAD(P)-linked oxidoreductase"/>
    <property type="match status" value="1"/>
</dbReference>
<dbReference type="eggNOG" id="ENOG502QU2T">
    <property type="taxonomic scope" value="Eukaryota"/>
</dbReference>
<dbReference type="Proteomes" id="UP000002630">
    <property type="component" value="Unassembled WGS sequence"/>
</dbReference>
<dbReference type="PANTHER" id="PTHR43364">
    <property type="entry name" value="NADH-SPECIFIC METHYLGLYOXAL REDUCTASE-RELATED"/>
    <property type="match status" value="1"/>
</dbReference>
<dbReference type="GO" id="GO:0016491">
    <property type="term" value="F:oxidoreductase activity"/>
    <property type="evidence" value="ECO:0007669"/>
    <property type="project" value="UniProtKB-KW"/>
</dbReference>
<dbReference type="Pfam" id="PF00248">
    <property type="entry name" value="Aldo_ket_red"/>
    <property type="match status" value="1"/>
</dbReference>
<dbReference type="InParanoid" id="D7FHJ6"/>
<keyword evidence="1" id="KW-0560">Oxidoreductase</keyword>
<protein>
    <recommendedName>
        <fullName evidence="2">NADP-dependent oxidoreductase domain-containing protein</fullName>
    </recommendedName>
</protein>
<dbReference type="STRING" id="2880.D7FHJ6"/>
<gene>
    <name evidence="3" type="ORF">Esi_0108_0106</name>
</gene>
<dbReference type="InterPro" id="IPR023210">
    <property type="entry name" value="NADP_OxRdtase_dom"/>
</dbReference>
<accession>D7FHJ6</accession>
<keyword evidence="4" id="KW-1185">Reference proteome</keyword>
<dbReference type="PANTHER" id="PTHR43364:SF4">
    <property type="entry name" value="NAD(P)-LINKED OXIDOREDUCTASE SUPERFAMILY PROTEIN"/>
    <property type="match status" value="1"/>
</dbReference>
<dbReference type="CDD" id="cd19075">
    <property type="entry name" value="AKR_AKR7A1-5"/>
    <property type="match status" value="1"/>
</dbReference>
<dbReference type="AlphaFoldDB" id="D7FHJ6"/>
<name>D7FHJ6_ECTSI</name>
<evidence type="ECO:0000259" key="2">
    <source>
        <dbReference type="Pfam" id="PF00248"/>
    </source>
</evidence>
<evidence type="ECO:0000313" key="4">
    <source>
        <dbReference type="Proteomes" id="UP000002630"/>
    </source>
</evidence>
<evidence type="ECO:0000256" key="1">
    <source>
        <dbReference type="ARBA" id="ARBA00023002"/>
    </source>
</evidence>
<proteinExistence type="predicted"/>
<organism evidence="3 4">
    <name type="scientific">Ectocarpus siliculosus</name>
    <name type="common">Brown alga</name>
    <name type="synonym">Conferva siliculosa</name>
    <dbReference type="NCBI Taxonomy" id="2880"/>
    <lineage>
        <taxon>Eukaryota</taxon>
        <taxon>Sar</taxon>
        <taxon>Stramenopiles</taxon>
        <taxon>Ochrophyta</taxon>
        <taxon>PX clade</taxon>
        <taxon>Phaeophyceae</taxon>
        <taxon>Ectocarpales</taxon>
        <taxon>Ectocarpaceae</taxon>
        <taxon>Ectocarpus</taxon>
    </lineage>
</organism>
<dbReference type="OrthoDB" id="2310150at2759"/>
<sequence length="332" mass="37034">MSVPNLLDATATRESLEYFLNAGFDEVDTSILYEKAGTEATLGKIGMSRFKVAAKANPWRKEDGSHDFSSSTYGLRPGLVKEQLRRSIRALGVPSVELFYLHAPDHNTPIEATLMAVHELGEEGLFHEWGLSNYAAGDVLDIWRICKVNGWRTPSVYQGMYNAVTRDVERELLPVLKKLRMRFYAYNPLAGGLLTGKHKFEESSKTGRFGTSTAWGAMYRSRYWHKSLFDQIDQLKVLCDKHRTDLVSASFRWMRHHSSLSGDLGDAVIICGSSVAQVKSNIDACSDEKPLPKLQELVDGFEAAWQSAKLHCPPYVLKVGGTAEGRQVQSTG</sequence>
<dbReference type="InterPro" id="IPR036812">
    <property type="entry name" value="NAD(P)_OxRdtase_dom_sf"/>
</dbReference>